<dbReference type="SUPFAM" id="SSF46689">
    <property type="entry name" value="Homeodomain-like"/>
    <property type="match status" value="1"/>
</dbReference>
<dbReference type="InterPro" id="IPR001647">
    <property type="entry name" value="HTH_TetR"/>
</dbReference>
<dbReference type="PANTHER" id="PTHR47506">
    <property type="entry name" value="TRANSCRIPTIONAL REGULATORY PROTEIN"/>
    <property type="match status" value="1"/>
</dbReference>
<sequence length="231" mass="24376">MPGGRPCGFDKGEALDRALELFWRDGYEGTSIADVTEVMGVSRASLYAAFGDKEQLFRAVLSHYVAGPGSYFRQALERPRTVEAIRALLLEAAIAVTAPDCPPGCLVVHGALASGEEGAVARNLLTTERLSRQAAVRARLERGAGEGDLPAGTDVVLVTEYVMAMLHGIAVQASGGAGREALTAVAEIAIRGLALDAHATFTSENRGGRSVKSPRQRAKTPIQLGQIAMDF</sequence>
<dbReference type="InterPro" id="IPR023772">
    <property type="entry name" value="DNA-bd_HTH_TetR-type_CS"/>
</dbReference>
<dbReference type="PROSITE" id="PS01081">
    <property type="entry name" value="HTH_TETR_1"/>
    <property type="match status" value="1"/>
</dbReference>
<dbReference type="Proteomes" id="UP000218151">
    <property type="component" value="Unassembled WGS sequence"/>
</dbReference>
<evidence type="ECO:0000256" key="4">
    <source>
        <dbReference type="PROSITE-ProRule" id="PRU00335"/>
    </source>
</evidence>
<evidence type="ECO:0000259" key="5">
    <source>
        <dbReference type="PROSITE" id="PS50977"/>
    </source>
</evidence>
<dbReference type="PANTHER" id="PTHR47506:SF1">
    <property type="entry name" value="HTH-TYPE TRANSCRIPTIONAL REGULATOR YJDC"/>
    <property type="match status" value="1"/>
</dbReference>
<dbReference type="PROSITE" id="PS50977">
    <property type="entry name" value="HTH_TETR_2"/>
    <property type="match status" value="1"/>
</dbReference>
<accession>A0A2A2SI26</accession>
<protein>
    <submittedName>
        <fullName evidence="6">TetR family transcriptional regulator</fullName>
    </submittedName>
</protein>
<dbReference type="GO" id="GO:0003677">
    <property type="term" value="F:DNA binding"/>
    <property type="evidence" value="ECO:0007669"/>
    <property type="project" value="UniProtKB-UniRule"/>
</dbReference>
<dbReference type="AlphaFoldDB" id="A0A2A2SI26"/>
<feature type="DNA-binding region" description="H-T-H motif" evidence="4">
    <location>
        <begin position="31"/>
        <end position="50"/>
    </location>
</feature>
<dbReference type="Gene3D" id="1.10.357.10">
    <property type="entry name" value="Tetracycline Repressor, domain 2"/>
    <property type="match status" value="1"/>
</dbReference>
<dbReference type="InterPro" id="IPR036271">
    <property type="entry name" value="Tet_transcr_reg_TetR-rel_C_sf"/>
</dbReference>
<reference evidence="7" key="1">
    <citation type="submission" date="2017-09" db="EMBL/GenBank/DDBJ databases">
        <authorList>
            <person name="Feng G."/>
            <person name="Zhu H."/>
        </authorList>
    </citation>
    <scope>NUCLEOTIDE SEQUENCE [LARGE SCALE GENOMIC DNA]</scope>
    <source>
        <strain evidence="7">1PNM-20</strain>
    </source>
</reference>
<feature type="domain" description="HTH tetR-type" evidence="5">
    <location>
        <begin position="8"/>
        <end position="68"/>
    </location>
</feature>
<dbReference type="InterPro" id="IPR009057">
    <property type="entry name" value="Homeodomain-like_sf"/>
</dbReference>
<dbReference type="OrthoDB" id="9795242at2"/>
<keyword evidence="1" id="KW-0805">Transcription regulation</keyword>
<dbReference type="EMBL" id="NSLI01000002">
    <property type="protein sequence ID" value="PAX08875.1"/>
    <property type="molecule type" value="Genomic_DNA"/>
</dbReference>
<keyword evidence="2 4" id="KW-0238">DNA-binding</keyword>
<comment type="caution">
    <text evidence="6">The sequence shown here is derived from an EMBL/GenBank/DDBJ whole genome shotgun (WGS) entry which is preliminary data.</text>
</comment>
<keyword evidence="7" id="KW-1185">Reference proteome</keyword>
<proteinExistence type="predicted"/>
<dbReference type="Gene3D" id="1.10.10.60">
    <property type="entry name" value="Homeodomain-like"/>
    <property type="match status" value="1"/>
</dbReference>
<dbReference type="PRINTS" id="PR00455">
    <property type="entry name" value="HTHTETR"/>
</dbReference>
<name>A0A2A2SI26_9SPHN</name>
<evidence type="ECO:0000256" key="3">
    <source>
        <dbReference type="ARBA" id="ARBA00023163"/>
    </source>
</evidence>
<dbReference type="RefSeq" id="WP_095997386.1">
    <property type="nucleotide sequence ID" value="NZ_NSLI01000002.1"/>
</dbReference>
<gene>
    <name evidence="6" type="ORF">CKY28_05845</name>
</gene>
<evidence type="ECO:0000256" key="1">
    <source>
        <dbReference type="ARBA" id="ARBA00023015"/>
    </source>
</evidence>
<dbReference type="SUPFAM" id="SSF48498">
    <property type="entry name" value="Tetracyclin repressor-like, C-terminal domain"/>
    <property type="match status" value="1"/>
</dbReference>
<dbReference type="Pfam" id="PF00440">
    <property type="entry name" value="TetR_N"/>
    <property type="match status" value="1"/>
</dbReference>
<evidence type="ECO:0000313" key="6">
    <source>
        <dbReference type="EMBL" id="PAX08875.1"/>
    </source>
</evidence>
<evidence type="ECO:0000313" key="7">
    <source>
        <dbReference type="Proteomes" id="UP000218151"/>
    </source>
</evidence>
<evidence type="ECO:0000256" key="2">
    <source>
        <dbReference type="ARBA" id="ARBA00023125"/>
    </source>
</evidence>
<keyword evidence="3" id="KW-0804">Transcription</keyword>
<organism evidence="6 7">
    <name type="scientific">Sphingomonas lenta</name>
    <dbReference type="NCBI Taxonomy" id="1141887"/>
    <lineage>
        <taxon>Bacteria</taxon>
        <taxon>Pseudomonadati</taxon>
        <taxon>Pseudomonadota</taxon>
        <taxon>Alphaproteobacteria</taxon>
        <taxon>Sphingomonadales</taxon>
        <taxon>Sphingomonadaceae</taxon>
        <taxon>Sphingomonas</taxon>
    </lineage>
</organism>